<protein>
    <submittedName>
        <fullName evidence="2">Uncharacterized protein</fullName>
    </submittedName>
</protein>
<feature type="compositionally biased region" description="Polar residues" evidence="1">
    <location>
        <begin position="525"/>
        <end position="538"/>
    </location>
</feature>
<sequence length="639" mass="70330">MLILYLPPYRGVESRETDTLQQMTEIGTRLNLLLSAVKSVNDQMAQATVTLTASGHKSSKDTASLSLIGGADASSDTIVETREMRLSAHASNKSMNRPIVEEVDTEVFNGLGTNSCEKGESRRRRVGSRPGDPHNLRCTRRSNLPLSFCDGVSKQNCLPPTSMRGRISPFRSVNALSSDNGKNCLLPGASLSIGGSRNLRKDLSLEKGEEKNNFFPNENDSLLFGYQNPAGLGRDKTIRAETQRKMDHNILTAKLTAMKRATSLPLLRAGNFLSDASHDRSSNKSICFSHRLAPQAKTLASDPNAPAKNSCYSKQSKTPRPPINDEVSDFTASLSSSSRMSYRMRKRIHNKERLYYIKTTPTLVQSATCLGVWDDGVYLGPLPSQNTIKTELGTMGISKLKPVKSKQTTKKSGLQVDAQCHTSGEAAEQTSGGQIPAFPLPSKTFAKKSSAPNKTVAKKDVAYAKKIANKDVQSYSTKNLHKPKSSTLTRQSSTGYIGGRVRLKSLNHSTSNSTTDKSSGRKRQSSNNVPKAETTTVKKSYLPSLRRPRLPQQRWQYAYSSQKSTPSSLSIPSPVVRNNTASSSSETQSPAFKVWRSRYRDQKLKRDCLTFLANVKLGSRWPEELQPEDLKNTTSLSER</sequence>
<name>A0AAV4CP73_9GAST</name>
<feature type="compositionally biased region" description="Polar residues" evidence="1">
    <location>
        <begin position="558"/>
        <end position="590"/>
    </location>
</feature>
<feature type="compositionally biased region" description="Polar residues" evidence="1">
    <location>
        <begin position="506"/>
        <end position="517"/>
    </location>
</feature>
<dbReference type="AlphaFoldDB" id="A0AAV4CP73"/>
<comment type="caution">
    <text evidence="2">The sequence shown here is derived from an EMBL/GenBank/DDBJ whole genome shotgun (WGS) entry which is preliminary data.</text>
</comment>
<feature type="region of interest" description="Disordered" evidence="1">
    <location>
        <begin position="474"/>
        <end position="590"/>
    </location>
</feature>
<keyword evidence="3" id="KW-1185">Reference proteome</keyword>
<feature type="compositionally biased region" description="Polar residues" evidence="1">
    <location>
        <begin position="485"/>
        <end position="495"/>
    </location>
</feature>
<proteinExistence type="predicted"/>
<evidence type="ECO:0000313" key="2">
    <source>
        <dbReference type="EMBL" id="GFO33692.1"/>
    </source>
</evidence>
<feature type="region of interest" description="Disordered" evidence="1">
    <location>
        <begin position="299"/>
        <end position="327"/>
    </location>
</feature>
<gene>
    <name evidence="2" type="ORF">PoB_006019700</name>
</gene>
<feature type="region of interest" description="Disordered" evidence="1">
    <location>
        <begin position="423"/>
        <end position="456"/>
    </location>
</feature>
<dbReference type="EMBL" id="BLXT01006818">
    <property type="protein sequence ID" value="GFO33692.1"/>
    <property type="molecule type" value="Genomic_DNA"/>
</dbReference>
<evidence type="ECO:0000313" key="3">
    <source>
        <dbReference type="Proteomes" id="UP000735302"/>
    </source>
</evidence>
<dbReference type="Proteomes" id="UP000735302">
    <property type="component" value="Unassembled WGS sequence"/>
</dbReference>
<feature type="compositionally biased region" description="Low complexity" evidence="1">
    <location>
        <begin position="542"/>
        <end position="556"/>
    </location>
</feature>
<feature type="region of interest" description="Disordered" evidence="1">
    <location>
        <begin position="114"/>
        <end position="136"/>
    </location>
</feature>
<organism evidence="2 3">
    <name type="scientific">Plakobranchus ocellatus</name>
    <dbReference type="NCBI Taxonomy" id="259542"/>
    <lineage>
        <taxon>Eukaryota</taxon>
        <taxon>Metazoa</taxon>
        <taxon>Spiralia</taxon>
        <taxon>Lophotrochozoa</taxon>
        <taxon>Mollusca</taxon>
        <taxon>Gastropoda</taxon>
        <taxon>Heterobranchia</taxon>
        <taxon>Euthyneura</taxon>
        <taxon>Panpulmonata</taxon>
        <taxon>Sacoglossa</taxon>
        <taxon>Placobranchoidea</taxon>
        <taxon>Plakobranchidae</taxon>
        <taxon>Plakobranchus</taxon>
    </lineage>
</organism>
<evidence type="ECO:0000256" key="1">
    <source>
        <dbReference type="SAM" id="MobiDB-lite"/>
    </source>
</evidence>
<accession>A0AAV4CP73</accession>
<reference evidence="2 3" key="1">
    <citation type="journal article" date="2021" name="Elife">
        <title>Chloroplast acquisition without the gene transfer in kleptoplastic sea slugs, Plakobranchus ocellatus.</title>
        <authorList>
            <person name="Maeda T."/>
            <person name="Takahashi S."/>
            <person name="Yoshida T."/>
            <person name="Shimamura S."/>
            <person name="Takaki Y."/>
            <person name="Nagai Y."/>
            <person name="Toyoda A."/>
            <person name="Suzuki Y."/>
            <person name="Arimoto A."/>
            <person name="Ishii H."/>
            <person name="Satoh N."/>
            <person name="Nishiyama T."/>
            <person name="Hasebe M."/>
            <person name="Maruyama T."/>
            <person name="Minagawa J."/>
            <person name="Obokata J."/>
            <person name="Shigenobu S."/>
        </authorList>
    </citation>
    <scope>NUCLEOTIDE SEQUENCE [LARGE SCALE GENOMIC DNA]</scope>
</reference>